<keyword evidence="3" id="KW-1185">Reference proteome</keyword>
<name>A0A2K3YPR0_9STAP</name>
<dbReference type="EMBL" id="PPRF01000036">
    <property type="protein sequence ID" value="PNZ27587.1"/>
    <property type="molecule type" value="Genomic_DNA"/>
</dbReference>
<dbReference type="OrthoDB" id="2401283at2"/>
<proteinExistence type="predicted"/>
<comment type="caution">
    <text evidence="2">The sequence shown here is derived from an EMBL/GenBank/DDBJ whole genome shotgun (WGS) entry which is preliminary data.</text>
</comment>
<evidence type="ECO:0000259" key="1">
    <source>
        <dbReference type="Pfam" id="PF07872"/>
    </source>
</evidence>
<organism evidence="2 3">
    <name type="scientific">Staphylococcus rostri</name>
    <dbReference type="NCBI Taxonomy" id="522262"/>
    <lineage>
        <taxon>Bacteria</taxon>
        <taxon>Bacillati</taxon>
        <taxon>Bacillota</taxon>
        <taxon>Bacilli</taxon>
        <taxon>Bacillales</taxon>
        <taxon>Staphylococcaceae</taxon>
        <taxon>Staphylococcus</taxon>
    </lineage>
</organism>
<evidence type="ECO:0000313" key="2">
    <source>
        <dbReference type="EMBL" id="PNZ27587.1"/>
    </source>
</evidence>
<accession>A0A2K3YPR0</accession>
<dbReference type="AlphaFoldDB" id="A0A2K3YPR0"/>
<sequence>MNTKNISLILTQSTTSPDGKTVKTSRRINNLNPEASTDDFRKLAAAIEALTGEHYDQLEVVKTSTINV</sequence>
<feature type="domain" description="DUF1659" evidence="1">
    <location>
        <begin position="4"/>
        <end position="67"/>
    </location>
</feature>
<protein>
    <submittedName>
        <fullName evidence="2">DUF1659 domain-containing protein</fullName>
    </submittedName>
</protein>
<reference evidence="2 3" key="1">
    <citation type="submission" date="2017-08" db="EMBL/GenBank/DDBJ databases">
        <title>Draft genome sequences of 64 type strains of genus Staph aureus.</title>
        <authorList>
            <person name="Cole K."/>
            <person name="Golubchik T."/>
            <person name="Russell J."/>
            <person name="Foster D."/>
            <person name="Llewelyn M."/>
            <person name="Wilson D."/>
            <person name="Crook D."/>
            <person name="Paul J."/>
        </authorList>
    </citation>
    <scope>NUCLEOTIDE SEQUENCE [LARGE SCALE GENOMIC DNA]</scope>
    <source>
        <strain evidence="2 3">DSM 21968</strain>
    </source>
</reference>
<dbReference type="Pfam" id="PF07872">
    <property type="entry name" value="DUF1659"/>
    <property type="match status" value="1"/>
</dbReference>
<evidence type="ECO:0000313" key="3">
    <source>
        <dbReference type="Proteomes" id="UP000242752"/>
    </source>
</evidence>
<gene>
    <name evidence="2" type="ORF">CD122_06330</name>
</gene>
<dbReference type="Proteomes" id="UP000242752">
    <property type="component" value="Unassembled WGS sequence"/>
</dbReference>
<dbReference type="InterPro" id="IPR012454">
    <property type="entry name" value="DUF1659"/>
</dbReference>
<dbReference type="RefSeq" id="WP_103358152.1">
    <property type="nucleotide sequence ID" value="NZ_CP113107.1"/>
</dbReference>